<dbReference type="EMBL" id="BMLP01000009">
    <property type="protein sequence ID" value="GGO37368.1"/>
    <property type="molecule type" value="Genomic_DNA"/>
</dbReference>
<dbReference type="Proteomes" id="UP000598196">
    <property type="component" value="Unassembled WGS sequence"/>
</dbReference>
<organism evidence="2 3">
    <name type="scientific">Gemmobacter aquaticus</name>
    <dbReference type="NCBI Taxonomy" id="490185"/>
    <lineage>
        <taxon>Bacteria</taxon>
        <taxon>Pseudomonadati</taxon>
        <taxon>Pseudomonadota</taxon>
        <taxon>Alphaproteobacteria</taxon>
        <taxon>Rhodobacterales</taxon>
        <taxon>Paracoccaceae</taxon>
        <taxon>Gemmobacter</taxon>
    </lineage>
</organism>
<protein>
    <recommendedName>
        <fullName evidence="1">Transposase DDE domain-containing protein</fullName>
    </recommendedName>
</protein>
<reference evidence="2 3" key="1">
    <citation type="journal article" date="2014" name="Int. J. Syst. Evol. Microbiol.">
        <title>Complete genome sequence of Corynebacterium casei LMG S-19264T (=DSM 44701T), isolated from a smear-ripened cheese.</title>
        <authorList>
            <consortium name="US DOE Joint Genome Institute (JGI-PGF)"/>
            <person name="Walter F."/>
            <person name="Albersmeier A."/>
            <person name="Kalinowski J."/>
            <person name="Ruckert C."/>
        </authorList>
    </citation>
    <scope>NUCLEOTIDE SEQUENCE [LARGE SCALE GENOMIC DNA]</scope>
    <source>
        <strain evidence="2 3">CGMCC 1.7029</strain>
    </source>
</reference>
<accession>A0A917YPW9</accession>
<keyword evidence="3" id="KW-1185">Reference proteome</keyword>
<feature type="domain" description="Transposase DDE" evidence="1">
    <location>
        <begin position="23"/>
        <end position="101"/>
    </location>
</feature>
<dbReference type="InterPro" id="IPR025668">
    <property type="entry name" value="Tnp_DDE_dom"/>
</dbReference>
<evidence type="ECO:0000313" key="2">
    <source>
        <dbReference type="EMBL" id="GGO37368.1"/>
    </source>
</evidence>
<name>A0A917YPW9_9RHOB</name>
<comment type="caution">
    <text evidence="2">The sequence shown here is derived from an EMBL/GenBank/DDBJ whole genome shotgun (WGS) entry which is preliminary data.</text>
</comment>
<sequence length="173" mass="18964">MSKPTPARYRTTNWPNYTASLRERGSLLIWLNKEMLWLAPHDGGPGRPPAFPDAAIQFCLSIKVLFKLPLRQTTGVAASLLKMVGLDWTVPDYTTLYRRQLSALERHSSPTLTGLWKVIPSTAMVAERPRATLAARLPAARPICAISQPSNISPDGLVSAGMAMVRMTGYSAC</sequence>
<dbReference type="Pfam" id="PF13737">
    <property type="entry name" value="DDE_Tnp_1_5"/>
    <property type="match status" value="1"/>
</dbReference>
<proteinExistence type="predicted"/>
<dbReference type="AlphaFoldDB" id="A0A917YPW9"/>
<evidence type="ECO:0000259" key="1">
    <source>
        <dbReference type="Pfam" id="PF13737"/>
    </source>
</evidence>
<evidence type="ECO:0000313" key="3">
    <source>
        <dbReference type="Proteomes" id="UP000598196"/>
    </source>
</evidence>
<gene>
    <name evidence="2" type="ORF">GCM10010991_32900</name>
</gene>